<evidence type="ECO:0000256" key="4">
    <source>
        <dbReference type="ARBA" id="ARBA00023163"/>
    </source>
</evidence>
<protein>
    <recommendedName>
        <fullName evidence="7">TF-B3 domain-containing protein</fullName>
    </recommendedName>
</protein>
<reference evidence="8 9" key="1">
    <citation type="journal article" date="2024" name="G3 (Bethesda)">
        <title>Genome assembly of Hibiscus sabdariffa L. provides insights into metabolisms of medicinal natural products.</title>
        <authorList>
            <person name="Kim T."/>
        </authorList>
    </citation>
    <scope>NUCLEOTIDE SEQUENCE [LARGE SCALE GENOMIC DNA]</scope>
    <source>
        <strain evidence="8">TK-2024</strain>
        <tissue evidence="8">Old leaves</tissue>
    </source>
</reference>
<comment type="caution">
    <text evidence="8">The sequence shown here is derived from an EMBL/GenBank/DDBJ whole genome shotgun (WGS) entry which is preliminary data.</text>
</comment>
<name>A0ABR2RL56_9ROSI</name>
<dbReference type="Gene3D" id="2.40.330.10">
    <property type="entry name" value="DNA-binding pseudobarrel domain"/>
    <property type="match status" value="1"/>
</dbReference>
<dbReference type="PANTHER" id="PTHR31140">
    <property type="entry name" value="B3 DOMAIN-CONTAINING TRANSCRIPTION FACTOR ABI3"/>
    <property type="match status" value="1"/>
</dbReference>
<keyword evidence="5" id="KW-0539">Nucleus</keyword>
<feature type="compositionally biased region" description="Low complexity" evidence="6">
    <location>
        <begin position="377"/>
        <end position="396"/>
    </location>
</feature>
<feature type="domain" description="TF-B3" evidence="7">
    <location>
        <begin position="136"/>
        <end position="241"/>
    </location>
</feature>
<evidence type="ECO:0000256" key="3">
    <source>
        <dbReference type="ARBA" id="ARBA00023125"/>
    </source>
</evidence>
<dbReference type="PROSITE" id="PS50863">
    <property type="entry name" value="B3"/>
    <property type="match status" value="1"/>
</dbReference>
<dbReference type="EMBL" id="JBBPBN010000022">
    <property type="protein sequence ID" value="KAK9013678.1"/>
    <property type="molecule type" value="Genomic_DNA"/>
</dbReference>
<proteinExistence type="predicted"/>
<evidence type="ECO:0000256" key="1">
    <source>
        <dbReference type="ARBA" id="ARBA00004123"/>
    </source>
</evidence>
<comment type="subcellular location">
    <subcellularLocation>
        <location evidence="1">Nucleus</location>
    </subcellularLocation>
</comment>
<gene>
    <name evidence="8" type="ORF">V6N11_041679</name>
</gene>
<feature type="region of interest" description="Disordered" evidence="6">
    <location>
        <begin position="26"/>
        <end position="55"/>
    </location>
</feature>
<keyword evidence="9" id="KW-1185">Reference proteome</keyword>
<dbReference type="InterPro" id="IPR015300">
    <property type="entry name" value="DNA-bd_pseudobarrel_sf"/>
</dbReference>
<keyword evidence="3" id="KW-0238">DNA-binding</keyword>
<keyword evidence="4" id="KW-0804">Transcription</keyword>
<keyword evidence="2" id="KW-0805">Transcription regulation</keyword>
<evidence type="ECO:0000256" key="5">
    <source>
        <dbReference type="ARBA" id="ARBA00023242"/>
    </source>
</evidence>
<dbReference type="Pfam" id="PF02362">
    <property type="entry name" value="B3"/>
    <property type="match status" value="1"/>
</dbReference>
<sequence length="416" mass="47489">MLETSICSVRNKEIIMNFVQEEKGYCNNEDQEEEDEEEELVREIPSNFPFSPSSSSVSSKYKESVHLSLGTLDSRQDYKTQESGFNFDKKLELMDLSLGNNNNINEVEASNIVGSCRGGDGGDDDGSRSIEKEHMFDKVVTPSDVGKLNRLVIPKQHAEKNFPLDSSSIEKGLLLNFEDRNGKLWRFRYSYWNSSQSYVMTKGWSRFVKEKKLVAGDIVSFQRGAGESVKDRLYIDWRRRPNVLDPSPFPHIPLQNQFNFPQPVRWGRLYSLPQPICMPRNYEPLHRLNYSIYPYNHQHQHQHQHQQRQQQITYGHVSEYYLTSLSHQIGSLQGGGRGEPMVIDSVPVVQGNKTAAKRLRLFGVNMDCPNPTHDESSSSSLQPRLSGSNNNNTSLSAMQAEYSRKGKSSLSIDLEL</sequence>
<dbReference type="SUPFAM" id="SSF101936">
    <property type="entry name" value="DNA-binding pseudobarrel domain"/>
    <property type="match status" value="1"/>
</dbReference>
<feature type="region of interest" description="Disordered" evidence="6">
    <location>
        <begin position="367"/>
        <end position="402"/>
    </location>
</feature>
<organism evidence="8 9">
    <name type="scientific">Hibiscus sabdariffa</name>
    <name type="common">roselle</name>
    <dbReference type="NCBI Taxonomy" id="183260"/>
    <lineage>
        <taxon>Eukaryota</taxon>
        <taxon>Viridiplantae</taxon>
        <taxon>Streptophyta</taxon>
        <taxon>Embryophyta</taxon>
        <taxon>Tracheophyta</taxon>
        <taxon>Spermatophyta</taxon>
        <taxon>Magnoliopsida</taxon>
        <taxon>eudicotyledons</taxon>
        <taxon>Gunneridae</taxon>
        <taxon>Pentapetalae</taxon>
        <taxon>rosids</taxon>
        <taxon>malvids</taxon>
        <taxon>Malvales</taxon>
        <taxon>Malvaceae</taxon>
        <taxon>Malvoideae</taxon>
        <taxon>Hibiscus</taxon>
    </lineage>
</organism>
<evidence type="ECO:0000256" key="2">
    <source>
        <dbReference type="ARBA" id="ARBA00023015"/>
    </source>
</evidence>
<dbReference type="PANTHER" id="PTHR31140:SF2">
    <property type="entry name" value="B3 DOMAIN-CONTAINING TRANSCRIPTION FACTOR NGA2"/>
    <property type="match status" value="1"/>
</dbReference>
<accession>A0ABR2RL56</accession>
<dbReference type="Proteomes" id="UP001396334">
    <property type="component" value="Unassembled WGS sequence"/>
</dbReference>
<dbReference type="SMART" id="SM01019">
    <property type="entry name" value="B3"/>
    <property type="match status" value="1"/>
</dbReference>
<evidence type="ECO:0000313" key="9">
    <source>
        <dbReference type="Proteomes" id="UP001396334"/>
    </source>
</evidence>
<dbReference type="CDD" id="cd10017">
    <property type="entry name" value="B3_DNA"/>
    <property type="match status" value="1"/>
</dbReference>
<evidence type="ECO:0000313" key="8">
    <source>
        <dbReference type="EMBL" id="KAK9013678.1"/>
    </source>
</evidence>
<dbReference type="InterPro" id="IPR003340">
    <property type="entry name" value="B3_DNA-bd"/>
</dbReference>
<evidence type="ECO:0000256" key="6">
    <source>
        <dbReference type="SAM" id="MobiDB-lite"/>
    </source>
</evidence>
<feature type="compositionally biased region" description="Acidic residues" evidence="6">
    <location>
        <begin position="29"/>
        <end position="40"/>
    </location>
</feature>
<dbReference type="InterPro" id="IPR044800">
    <property type="entry name" value="LEC2-like"/>
</dbReference>
<feature type="compositionally biased region" description="Low complexity" evidence="6">
    <location>
        <begin position="45"/>
        <end position="55"/>
    </location>
</feature>
<evidence type="ECO:0000259" key="7">
    <source>
        <dbReference type="PROSITE" id="PS50863"/>
    </source>
</evidence>